<gene>
    <name evidence="3" type="ORF">E1163_23060</name>
</gene>
<accession>A0ABW9RXW8</accession>
<dbReference type="CDD" id="cd00146">
    <property type="entry name" value="PKD"/>
    <property type="match status" value="2"/>
</dbReference>
<keyword evidence="1" id="KW-0732">Signal</keyword>
<dbReference type="SUPFAM" id="SSF75011">
    <property type="entry name" value="3-carboxy-cis,cis-mucoante lactonizing enzyme"/>
    <property type="match status" value="1"/>
</dbReference>
<dbReference type="PANTHER" id="PTHR46513">
    <property type="entry name" value="VITELLOGENIN RECEPTOR-LIKE PROTEIN-RELATED-RELATED"/>
    <property type="match status" value="1"/>
</dbReference>
<dbReference type="RefSeq" id="WP_155174855.1">
    <property type="nucleotide sequence ID" value="NZ_BAAAFL010000016.1"/>
</dbReference>
<feature type="chain" id="PRO_5047543547" evidence="1">
    <location>
        <begin position="26"/>
        <end position="456"/>
    </location>
</feature>
<sequence length="456" mass="49807">MENLIRKYFLFLAIFSTAFILSNCAEDEENGPRPTAGFEISADSQLKQFEEVAFVNTSINGKSFTWSFGDGQVKVGKNVTHQYTEPGEYKVTLEANANGQRDVITQTITIEGLIPDVAFSIAGEGNLKAGLPVSFVNETMNGLSYMWNFGDADNSTSTEENPAFTYNTPGTYTVSLTATGTGGSGTLEKSITIKPNNDELYFIDNSALKIRKIALKDPSTVIDVFDLPGFCIGLAFDPDNQEIYYTDDDNKVLYKNNLEGTNEVMITDNLSDPRDIALDLANNRVFVVERGIDQITEVDVTNGNKTSVYSMADDATFQLPVGLDLYQGDLFMTAVEIDAESVWTGNVDGSGLSRIIDYSSGGYGYAIQVDMANQTIYFDDYDGGNLLRANLDGSNITEIGTTTDQTYGIAVDNEFNKVYWSGTDGVVRVANLDGTDEVILKDVAADVRGLILRKSN</sequence>
<reference evidence="3 4" key="1">
    <citation type="submission" date="2019-02" db="EMBL/GenBank/DDBJ databases">
        <authorList>
            <person name="Goldberg S.R."/>
            <person name="Haltli B.A."/>
            <person name="Correa H."/>
            <person name="Russell K.G."/>
        </authorList>
    </citation>
    <scope>NUCLEOTIDE SEQUENCE [LARGE SCALE GENOMIC DNA]</scope>
    <source>
        <strain evidence="3 4">JCM 16186</strain>
    </source>
</reference>
<comment type="caution">
    <text evidence="3">The sequence shown here is derived from an EMBL/GenBank/DDBJ whole genome shotgun (WGS) entry which is preliminary data.</text>
</comment>
<evidence type="ECO:0000313" key="4">
    <source>
        <dbReference type="Proteomes" id="UP000798808"/>
    </source>
</evidence>
<dbReference type="EMBL" id="SMLW01000645">
    <property type="protein sequence ID" value="MTI27855.1"/>
    <property type="molecule type" value="Genomic_DNA"/>
</dbReference>
<feature type="domain" description="PKD" evidence="2">
    <location>
        <begin position="137"/>
        <end position="193"/>
    </location>
</feature>
<evidence type="ECO:0000259" key="2">
    <source>
        <dbReference type="PROSITE" id="PS50093"/>
    </source>
</evidence>
<evidence type="ECO:0000313" key="3">
    <source>
        <dbReference type="EMBL" id="MTI27855.1"/>
    </source>
</evidence>
<dbReference type="PANTHER" id="PTHR46513:SF13">
    <property type="entry name" value="EGF-LIKE DOMAIN-CONTAINING PROTEIN"/>
    <property type="match status" value="1"/>
</dbReference>
<dbReference type="SUPFAM" id="SSF49299">
    <property type="entry name" value="PKD domain"/>
    <property type="match status" value="2"/>
</dbReference>
<dbReference type="Proteomes" id="UP000798808">
    <property type="component" value="Unassembled WGS sequence"/>
</dbReference>
<dbReference type="InterPro" id="IPR022409">
    <property type="entry name" value="PKD/Chitinase_dom"/>
</dbReference>
<dbReference type="PROSITE" id="PS50093">
    <property type="entry name" value="PKD"/>
    <property type="match status" value="2"/>
</dbReference>
<keyword evidence="4" id="KW-1185">Reference proteome</keyword>
<proteinExistence type="predicted"/>
<protein>
    <submittedName>
        <fullName evidence="3">PKD domain-containing protein</fullName>
    </submittedName>
</protein>
<dbReference type="PROSITE" id="PS51120">
    <property type="entry name" value="LDLRB"/>
    <property type="match status" value="1"/>
</dbReference>
<dbReference type="Pfam" id="PF18911">
    <property type="entry name" value="PKD_4"/>
    <property type="match status" value="2"/>
</dbReference>
<dbReference type="InterPro" id="IPR013783">
    <property type="entry name" value="Ig-like_fold"/>
</dbReference>
<dbReference type="InterPro" id="IPR000601">
    <property type="entry name" value="PKD_dom"/>
</dbReference>
<dbReference type="InterPro" id="IPR035986">
    <property type="entry name" value="PKD_dom_sf"/>
</dbReference>
<name>A0ABW9RXW8_9BACT</name>
<evidence type="ECO:0000256" key="1">
    <source>
        <dbReference type="SAM" id="SignalP"/>
    </source>
</evidence>
<feature type="signal peptide" evidence="1">
    <location>
        <begin position="1"/>
        <end position="25"/>
    </location>
</feature>
<dbReference type="Gene3D" id="2.60.40.10">
    <property type="entry name" value="Immunoglobulins"/>
    <property type="match status" value="2"/>
</dbReference>
<dbReference type="SMART" id="SM00135">
    <property type="entry name" value="LY"/>
    <property type="match status" value="4"/>
</dbReference>
<feature type="domain" description="PKD" evidence="2">
    <location>
        <begin position="63"/>
        <end position="111"/>
    </location>
</feature>
<dbReference type="InterPro" id="IPR011042">
    <property type="entry name" value="6-blade_b-propeller_TolB-like"/>
</dbReference>
<dbReference type="SMART" id="SM00089">
    <property type="entry name" value="PKD"/>
    <property type="match status" value="2"/>
</dbReference>
<dbReference type="Gene3D" id="2.120.10.30">
    <property type="entry name" value="TolB, C-terminal domain"/>
    <property type="match status" value="2"/>
</dbReference>
<dbReference type="InterPro" id="IPR050778">
    <property type="entry name" value="Cueball_EGF_LRP_Nidogen"/>
</dbReference>
<organism evidence="3 4">
    <name type="scientific">Fulvivirga kasyanovii</name>
    <dbReference type="NCBI Taxonomy" id="396812"/>
    <lineage>
        <taxon>Bacteria</taxon>
        <taxon>Pseudomonadati</taxon>
        <taxon>Bacteroidota</taxon>
        <taxon>Cytophagia</taxon>
        <taxon>Cytophagales</taxon>
        <taxon>Fulvivirgaceae</taxon>
        <taxon>Fulvivirga</taxon>
    </lineage>
</organism>
<dbReference type="InterPro" id="IPR000033">
    <property type="entry name" value="LDLR_classB_rpt"/>
</dbReference>